<sequence>MPIVNVATSFKNQEQKCLGGQVLQSTKTPPLFTAIRGRRDEPNSGEDVGACRQFVEGDPEKMEFYSPNYPSNYPNHSDCIAVLTGK</sequence>
<evidence type="ECO:0000313" key="1">
    <source>
        <dbReference type="EMBL" id="CAH0387693.1"/>
    </source>
</evidence>
<dbReference type="Proteomes" id="UP001152759">
    <property type="component" value="Chromosome 3"/>
</dbReference>
<reference evidence="1" key="1">
    <citation type="submission" date="2021-12" db="EMBL/GenBank/DDBJ databases">
        <authorList>
            <person name="King R."/>
        </authorList>
    </citation>
    <scope>NUCLEOTIDE SEQUENCE</scope>
</reference>
<evidence type="ECO:0000313" key="2">
    <source>
        <dbReference type="Proteomes" id="UP001152759"/>
    </source>
</evidence>
<gene>
    <name evidence="1" type="ORF">BEMITA_LOCUS6676</name>
</gene>
<accession>A0A9P0F1C5</accession>
<dbReference type="InterPro" id="IPR035914">
    <property type="entry name" value="Sperma_CUB_dom_sf"/>
</dbReference>
<protein>
    <recommendedName>
        <fullName evidence="3">CUB domain-containing protein</fullName>
    </recommendedName>
</protein>
<dbReference type="SUPFAM" id="SSF49854">
    <property type="entry name" value="Spermadhesin, CUB domain"/>
    <property type="match status" value="1"/>
</dbReference>
<proteinExistence type="predicted"/>
<dbReference type="EMBL" id="OU963864">
    <property type="protein sequence ID" value="CAH0387693.1"/>
    <property type="molecule type" value="Genomic_DNA"/>
</dbReference>
<dbReference type="AlphaFoldDB" id="A0A9P0F1C5"/>
<name>A0A9P0F1C5_BEMTA</name>
<evidence type="ECO:0008006" key="3">
    <source>
        <dbReference type="Google" id="ProtNLM"/>
    </source>
</evidence>
<organism evidence="1 2">
    <name type="scientific">Bemisia tabaci</name>
    <name type="common">Sweetpotato whitefly</name>
    <name type="synonym">Aleurodes tabaci</name>
    <dbReference type="NCBI Taxonomy" id="7038"/>
    <lineage>
        <taxon>Eukaryota</taxon>
        <taxon>Metazoa</taxon>
        <taxon>Ecdysozoa</taxon>
        <taxon>Arthropoda</taxon>
        <taxon>Hexapoda</taxon>
        <taxon>Insecta</taxon>
        <taxon>Pterygota</taxon>
        <taxon>Neoptera</taxon>
        <taxon>Paraneoptera</taxon>
        <taxon>Hemiptera</taxon>
        <taxon>Sternorrhyncha</taxon>
        <taxon>Aleyrodoidea</taxon>
        <taxon>Aleyrodidae</taxon>
        <taxon>Aleyrodinae</taxon>
        <taxon>Bemisia</taxon>
    </lineage>
</organism>
<keyword evidence="2" id="KW-1185">Reference proteome</keyword>